<organism evidence="2 3">
    <name type="scientific">Actinokineospora iranica</name>
    <dbReference type="NCBI Taxonomy" id="1271860"/>
    <lineage>
        <taxon>Bacteria</taxon>
        <taxon>Bacillati</taxon>
        <taxon>Actinomycetota</taxon>
        <taxon>Actinomycetes</taxon>
        <taxon>Pseudonocardiales</taxon>
        <taxon>Pseudonocardiaceae</taxon>
        <taxon>Actinokineospora</taxon>
    </lineage>
</organism>
<keyword evidence="3" id="KW-1185">Reference proteome</keyword>
<dbReference type="InterPro" id="IPR018744">
    <property type="entry name" value="DUF2293"/>
</dbReference>
<sequence>MSGRLDRRVAAVAEELLRRKKVVVPLDVLAGLGWLTARTLREWESGSAPHLDQLAAVPPERLAEAVARLHEWARGERLPESEVDYVAATRDRRALRFTASGDPVAERAYRTQWTDPGLSAARKAKLAERQAKAPDLAVILPDKQWFCAQCGDTGDFHFLEDGAPLCLDCADLGHLVYLPSGNAALTRRAHKASGLAAIVVRWNKSRKRFDRRGLLVDREALEAAEDQCLADEDVRERRRVRDRERRAAQDVEFQAAFAARIGELFPGLAADRAKAIADHAGTRSSGRVGRSAAGRALDEHAVTLAVVAAIRHEETDYDAMLMAGVPRAEARERIRDEIDRVLTRWRRP</sequence>
<dbReference type="STRING" id="1271860.SAMN05216174_102237"/>
<name>A0A1G6LTM6_9PSEU</name>
<dbReference type="RefSeq" id="WP_091449012.1">
    <property type="nucleotide sequence ID" value="NZ_FMZZ01000002.1"/>
</dbReference>
<evidence type="ECO:0000313" key="3">
    <source>
        <dbReference type="Proteomes" id="UP000199501"/>
    </source>
</evidence>
<dbReference type="PANTHER" id="PTHR38113">
    <property type="match status" value="1"/>
</dbReference>
<feature type="domain" description="DUF2293" evidence="1">
    <location>
        <begin position="261"/>
        <end position="346"/>
    </location>
</feature>
<accession>A0A1G6LTM6</accession>
<evidence type="ECO:0000313" key="2">
    <source>
        <dbReference type="EMBL" id="SDC46622.1"/>
    </source>
</evidence>
<evidence type="ECO:0000259" key="1">
    <source>
        <dbReference type="Pfam" id="PF10056"/>
    </source>
</evidence>
<proteinExistence type="predicted"/>
<reference evidence="3" key="1">
    <citation type="submission" date="2016-10" db="EMBL/GenBank/DDBJ databases">
        <authorList>
            <person name="Varghese N."/>
            <person name="Submissions S."/>
        </authorList>
    </citation>
    <scope>NUCLEOTIDE SEQUENCE [LARGE SCALE GENOMIC DNA]</scope>
    <source>
        <strain evidence="3">IBRC-M 10403</strain>
    </source>
</reference>
<dbReference type="OrthoDB" id="128600at2"/>
<gene>
    <name evidence="2" type="ORF">SAMN05216174_102237</name>
</gene>
<dbReference type="PANTHER" id="PTHR38113:SF2">
    <property type="entry name" value="DUF2293 DOMAIN-CONTAINING PROTEIN"/>
    <property type="match status" value="1"/>
</dbReference>
<dbReference type="Pfam" id="PF10056">
    <property type="entry name" value="DUF2293"/>
    <property type="match status" value="1"/>
</dbReference>
<dbReference type="EMBL" id="FMZZ01000002">
    <property type="protein sequence ID" value="SDC46622.1"/>
    <property type="molecule type" value="Genomic_DNA"/>
</dbReference>
<protein>
    <recommendedName>
        <fullName evidence="1">DUF2293 domain-containing protein</fullName>
    </recommendedName>
</protein>
<dbReference type="Proteomes" id="UP000199501">
    <property type="component" value="Unassembled WGS sequence"/>
</dbReference>
<dbReference type="AlphaFoldDB" id="A0A1G6LTM6"/>